<dbReference type="InterPro" id="IPR023828">
    <property type="entry name" value="Peptidase_S8_Ser-AS"/>
</dbReference>
<dbReference type="RefSeq" id="WP_345149747.1">
    <property type="nucleotide sequence ID" value="NZ_BAABEO010000009.1"/>
</dbReference>
<feature type="active site" description="Charge relay system" evidence="5">
    <location>
        <position position="455"/>
    </location>
</feature>
<evidence type="ECO:0000256" key="5">
    <source>
        <dbReference type="PROSITE-ProRule" id="PRU01240"/>
    </source>
</evidence>
<dbReference type="PROSITE" id="PS00137">
    <property type="entry name" value="SUBTILASE_HIS"/>
    <property type="match status" value="1"/>
</dbReference>
<comment type="caution">
    <text evidence="10">The sequence shown here is derived from an EMBL/GenBank/DDBJ whole genome shotgun (WGS) entry which is preliminary data.</text>
</comment>
<dbReference type="PANTHER" id="PTHR43806:SF11">
    <property type="entry name" value="CEREVISIN-RELATED"/>
    <property type="match status" value="1"/>
</dbReference>
<dbReference type="PROSITE" id="PS51318">
    <property type="entry name" value="TAT"/>
    <property type="match status" value="1"/>
</dbReference>
<dbReference type="Gene3D" id="3.40.50.200">
    <property type="entry name" value="Peptidase S8/S53 domain"/>
    <property type="match status" value="1"/>
</dbReference>
<feature type="active site" description="Charge relay system" evidence="5">
    <location>
        <position position="199"/>
    </location>
</feature>
<keyword evidence="8" id="KW-0732">Signal</keyword>
<comment type="similarity">
    <text evidence="1 5 6">Belongs to the peptidase S8 family.</text>
</comment>
<dbReference type="PANTHER" id="PTHR43806">
    <property type="entry name" value="PEPTIDASE S8"/>
    <property type="match status" value="1"/>
</dbReference>
<dbReference type="PROSITE" id="PS00138">
    <property type="entry name" value="SUBTILASE_SER"/>
    <property type="match status" value="1"/>
</dbReference>
<dbReference type="PROSITE" id="PS51892">
    <property type="entry name" value="SUBTILASE"/>
    <property type="match status" value="1"/>
</dbReference>
<protein>
    <recommendedName>
        <fullName evidence="9">Peptidase S8/S53 domain-containing protein</fullName>
    </recommendedName>
</protein>
<dbReference type="PRINTS" id="PR00723">
    <property type="entry name" value="SUBTILISIN"/>
</dbReference>
<organism evidence="10 11">
    <name type="scientific">Arthrobacter ginkgonis</name>
    <dbReference type="NCBI Taxonomy" id="1630594"/>
    <lineage>
        <taxon>Bacteria</taxon>
        <taxon>Bacillati</taxon>
        <taxon>Actinomycetota</taxon>
        <taxon>Actinomycetes</taxon>
        <taxon>Micrococcales</taxon>
        <taxon>Micrococcaceae</taxon>
        <taxon>Arthrobacter</taxon>
    </lineage>
</organism>
<evidence type="ECO:0000256" key="7">
    <source>
        <dbReference type="SAM" id="MobiDB-lite"/>
    </source>
</evidence>
<name>A0ABP7C2P7_9MICC</name>
<dbReference type="InterPro" id="IPR015500">
    <property type="entry name" value="Peptidase_S8_subtilisin-rel"/>
</dbReference>
<evidence type="ECO:0000313" key="10">
    <source>
        <dbReference type="EMBL" id="GAA3677907.1"/>
    </source>
</evidence>
<dbReference type="Pfam" id="PF00082">
    <property type="entry name" value="Peptidase_S8"/>
    <property type="match status" value="1"/>
</dbReference>
<evidence type="ECO:0000256" key="1">
    <source>
        <dbReference type="ARBA" id="ARBA00011073"/>
    </source>
</evidence>
<feature type="active site" description="Charge relay system" evidence="5">
    <location>
        <position position="266"/>
    </location>
</feature>
<keyword evidence="2 5" id="KW-0645">Protease</keyword>
<gene>
    <name evidence="10" type="ORF">GCM10023081_15210</name>
</gene>
<dbReference type="InterPro" id="IPR022398">
    <property type="entry name" value="Peptidase_S8_His-AS"/>
</dbReference>
<feature type="region of interest" description="Disordered" evidence="7">
    <location>
        <begin position="223"/>
        <end position="266"/>
    </location>
</feature>
<keyword evidence="11" id="KW-1185">Reference proteome</keyword>
<accession>A0ABP7C2P7</accession>
<evidence type="ECO:0000256" key="4">
    <source>
        <dbReference type="ARBA" id="ARBA00022825"/>
    </source>
</evidence>
<dbReference type="InterPro" id="IPR000209">
    <property type="entry name" value="Peptidase_S8/S53_dom"/>
</dbReference>
<dbReference type="InterPro" id="IPR006311">
    <property type="entry name" value="TAT_signal"/>
</dbReference>
<feature type="domain" description="Peptidase S8/S53" evidence="9">
    <location>
        <begin position="190"/>
        <end position="494"/>
    </location>
</feature>
<feature type="compositionally biased region" description="Basic and acidic residues" evidence="7">
    <location>
        <begin position="230"/>
        <end position="241"/>
    </location>
</feature>
<sequence length="879" mass="87807">MPLLRSRFLSATASLAAAALLGATVAAPASAASAGDGSGAQDIGVQDSPFSAAAPAATAEAGTPEPAAVDRFIVKFTDDAGHKAADRADTYEQPAEELDTEVQEVSATASGARVVTTDRELDAAEAADLVAELEADPAIEYAEPDLILKPAATAPNDTHYGYQWDFSDPEAGSEAFAGINVPAAWDVSRGDGVVVAVVDSGITDHGDLDANVLPGYDMISQSGVPAYDSVDPRDGDGRDADPSDEGDWTGEEQCGEDAEGSASSWHGTHVAGTIAAVTGNGKGIAGVAPEAKILPVRALGSCGGYASDISDAIIWASGGTVRDEEGAPIAAPSTPADVINLSLGGYAECSATLQGAVDAAVAAGSVVVAAAGNESMDARLSSPANCDHVITVAASGPDGSLTGYSNYGEAIDVTAPGGSFDAGDEGGILSTTNYGMTDPEYGADGDAYSFAEGTSSAAPHVSGVVALLLAAQPSMTPAQVEARLKETVRPLPGTCALGCGAGLVDAAAAVGVVPGEEPEPTVVAGTPTVSDTTPVVGQKLTAQAGNGWSPSGLSFTYQWKRDGAPITNATGAAYTAASGDLGKKLSVTVTGRMAGEPAVFDSATSAATAAVAKGTLTGAIPTISGTAKVGSTLTANAGTWTSGTTLAYQWYRSGQPVSGATKSTYGLAAADAGHAITVKVTGTKSGYTTLSRTSAATAAIAKGTLTGAVPTISGTAKVGYTLTAKAGTWTTGTTLAYQWYRAGKPITGATKSTYSLAAADAGQRITVKVTGTKSGYTTLSRTSASTAAIAKGTLGTGTVTVSGTTKVGSKLTAKAGTWTTGTKLTYQWYRSGTKIKGATKSTYSLVATDRKDTIKVRVTGTKTGYTTVSKYSKATASIR</sequence>
<reference evidence="11" key="1">
    <citation type="journal article" date="2019" name="Int. J. Syst. Evol. Microbiol.">
        <title>The Global Catalogue of Microorganisms (GCM) 10K type strain sequencing project: providing services to taxonomists for standard genome sequencing and annotation.</title>
        <authorList>
            <consortium name="The Broad Institute Genomics Platform"/>
            <consortium name="The Broad Institute Genome Sequencing Center for Infectious Disease"/>
            <person name="Wu L."/>
            <person name="Ma J."/>
        </authorList>
    </citation>
    <scope>NUCLEOTIDE SEQUENCE [LARGE SCALE GENOMIC DNA]</scope>
    <source>
        <strain evidence="11">JCM 30742</strain>
    </source>
</reference>
<evidence type="ECO:0000313" key="11">
    <source>
        <dbReference type="Proteomes" id="UP001500752"/>
    </source>
</evidence>
<dbReference type="InterPro" id="IPR050131">
    <property type="entry name" value="Peptidase_S8_subtilisin-like"/>
</dbReference>
<feature type="chain" id="PRO_5045314364" description="Peptidase S8/S53 domain-containing protein" evidence="8">
    <location>
        <begin position="32"/>
        <end position="879"/>
    </location>
</feature>
<keyword evidence="3 5" id="KW-0378">Hydrolase</keyword>
<feature type="compositionally biased region" description="Acidic residues" evidence="7">
    <location>
        <begin position="242"/>
        <end position="259"/>
    </location>
</feature>
<evidence type="ECO:0000259" key="9">
    <source>
        <dbReference type="Pfam" id="PF00082"/>
    </source>
</evidence>
<dbReference type="PROSITE" id="PS00136">
    <property type="entry name" value="SUBTILASE_ASP"/>
    <property type="match status" value="1"/>
</dbReference>
<proteinExistence type="inferred from homology"/>
<feature type="signal peptide" evidence="8">
    <location>
        <begin position="1"/>
        <end position="31"/>
    </location>
</feature>
<evidence type="ECO:0000256" key="8">
    <source>
        <dbReference type="SAM" id="SignalP"/>
    </source>
</evidence>
<evidence type="ECO:0000256" key="6">
    <source>
        <dbReference type="RuleBase" id="RU003355"/>
    </source>
</evidence>
<keyword evidence="4 5" id="KW-0720">Serine protease</keyword>
<dbReference type="SUPFAM" id="SSF52743">
    <property type="entry name" value="Subtilisin-like"/>
    <property type="match status" value="1"/>
</dbReference>
<dbReference type="InterPro" id="IPR023827">
    <property type="entry name" value="Peptidase_S8_Asp-AS"/>
</dbReference>
<dbReference type="Proteomes" id="UP001500752">
    <property type="component" value="Unassembled WGS sequence"/>
</dbReference>
<dbReference type="InterPro" id="IPR036852">
    <property type="entry name" value="Peptidase_S8/S53_dom_sf"/>
</dbReference>
<evidence type="ECO:0000256" key="2">
    <source>
        <dbReference type="ARBA" id="ARBA00022670"/>
    </source>
</evidence>
<dbReference type="Gene3D" id="2.60.40.2700">
    <property type="match status" value="4"/>
</dbReference>
<evidence type="ECO:0000256" key="3">
    <source>
        <dbReference type="ARBA" id="ARBA00022801"/>
    </source>
</evidence>
<dbReference type="EMBL" id="BAABEO010000009">
    <property type="protein sequence ID" value="GAA3677907.1"/>
    <property type="molecule type" value="Genomic_DNA"/>
</dbReference>